<proteinExistence type="predicted"/>
<evidence type="ECO:0000256" key="1">
    <source>
        <dbReference type="SAM" id="MobiDB-lite"/>
    </source>
</evidence>
<organism evidence="2 3">
    <name type="scientific">Paracraurococcus ruber</name>
    <dbReference type="NCBI Taxonomy" id="77675"/>
    <lineage>
        <taxon>Bacteria</taxon>
        <taxon>Pseudomonadati</taxon>
        <taxon>Pseudomonadota</taxon>
        <taxon>Alphaproteobacteria</taxon>
        <taxon>Acetobacterales</taxon>
        <taxon>Roseomonadaceae</taxon>
        <taxon>Paracraurococcus</taxon>
    </lineage>
</organism>
<evidence type="ECO:0000313" key="3">
    <source>
        <dbReference type="Proteomes" id="UP000697995"/>
    </source>
</evidence>
<gene>
    <name evidence="2" type="ORF">CKO45_08485</name>
</gene>
<protein>
    <submittedName>
        <fullName evidence="2">Uncharacterized protein</fullName>
    </submittedName>
</protein>
<feature type="region of interest" description="Disordered" evidence="1">
    <location>
        <begin position="140"/>
        <end position="168"/>
    </location>
</feature>
<name>A0ABS1CVA7_9PROT</name>
<comment type="caution">
    <text evidence="2">The sequence shown here is derived from an EMBL/GenBank/DDBJ whole genome shotgun (WGS) entry which is preliminary data.</text>
</comment>
<accession>A0ABS1CVA7</accession>
<sequence length="188" mass="20113">MRTGEHRHGPYLVRTHPAKGGRYRGRAMRAGVILFDATAPTEAEVVARLRALLDEREAAAGRDPENRIPMPADYAAAFRRLDAAIGPGRRRMLRALYEAPGRTLTATQLAAAAGYPNDTTANLQFGLLGQAIADDLGMILPKRPDGAPTSTASPVQGPDGQRDGDFPWTMRPQVAAAIGLLPPAFLHG</sequence>
<keyword evidence="3" id="KW-1185">Reference proteome</keyword>
<evidence type="ECO:0000313" key="2">
    <source>
        <dbReference type="EMBL" id="MBK1658265.1"/>
    </source>
</evidence>
<reference evidence="2 3" key="1">
    <citation type="journal article" date="2020" name="Microorganisms">
        <title>Osmotic Adaptation and Compatible Solute Biosynthesis of Phototrophic Bacteria as Revealed from Genome Analyses.</title>
        <authorList>
            <person name="Imhoff J.F."/>
            <person name="Rahn T."/>
            <person name="Kunzel S."/>
            <person name="Keller A."/>
            <person name="Neulinger S.C."/>
        </authorList>
    </citation>
    <scope>NUCLEOTIDE SEQUENCE [LARGE SCALE GENOMIC DNA]</scope>
    <source>
        <strain evidence="2 3">DSM 15382</strain>
    </source>
</reference>
<dbReference type="EMBL" id="NRSG01000044">
    <property type="protein sequence ID" value="MBK1658265.1"/>
    <property type="molecule type" value="Genomic_DNA"/>
</dbReference>
<dbReference type="Proteomes" id="UP000697995">
    <property type="component" value="Unassembled WGS sequence"/>
</dbReference>